<dbReference type="Proteomes" id="UP001271007">
    <property type="component" value="Unassembled WGS sequence"/>
</dbReference>
<evidence type="ECO:0000313" key="4">
    <source>
        <dbReference type="Proteomes" id="UP001271007"/>
    </source>
</evidence>
<feature type="compositionally biased region" description="Polar residues" evidence="2">
    <location>
        <begin position="936"/>
        <end position="945"/>
    </location>
</feature>
<accession>A0AAJ0GB75</accession>
<sequence length="983" mass="110585">MAAVIPQQAPAGITSGTDTASMTRPYDYQPIGDSNKRGPPLAGHDGLHSSQSRKRTSAAGGHSCSGGIDTQNFESSIFGNVEHEALQLAVKQAVPVLELQHRLTLASRREQMLTQSLISAQAANLAAESQRTVEAVAEKAKIAELQRLVDSAASPRPQMLTESQTSASDQKLIAESQFAIDAAAAQQQSNQRIAGLEQALQQSSQREQNLTASLTSAQGLITAAENQFASSATLAQQQIERIAVLEKQLQEGSGLYDGAMNKVSNLEEQYRLYKRQVDHAVECEKDRQGRVENASKRQVASLEQQLKSEKDNASRKDEEHAESMRRLRECVAFPENQTSAMDLDQTSPDGQMLMESSSASDDLLSNLESHLYADTAPLALGTDRVRNESTSELCTACEEKCRQYRSEINVEFTIKEYDLLKRDDELNAAYDNKVNHFKAKQKKMVDEAEKKKKEAKTLMKKVKQEIDSGVQRRLDDLGAGQLTKEELELKKKCTKLEEVVKELEEDVRLGEEEVQGLKTLNQQWVIGFELHKAQAAEEWTQREANFEEELRAVRGQFCREPRVHNLRLDKWTSEQPQPDLMAYDGMTEEEKIAAEYKAHTTSRKKSHEEWLAKQAYERRERIRGRNPAKYDNVPWTREVRLIKQCLLDVEQKFWNDRHRAAINDRDVQTGMVYFNPLIAKDSSETRAAYFAYRGDGLSDSKHIEVAQADFDEEQPLGRRTLPLREMEDGIETEIFALECAIARLPECQLEAAAAFLTTDQQNRFHARAFQAPDAPRLYSCRDKEIFPALWNKVVRLLRSLPKFKSAAVAFADGVGLGNNTDDSLNKDITWCWPVLFCNIEVIQDLYDHDSFDDAEEARMANYRPCDVKDENAVNRIATRASLEDVERTAEDEMESAMADMDPTRAPRMSRPLPLKNFESTLLTASMQSMREHQRRSVSSANQMTNGEGADGNDDSGFFEEDAAAWAPAAAGLRCQNCDSDEEM</sequence>
<feature type="coiled-coil region" evidence="1">
    <location>
        <begin position="438"/>
        <end position="556"/>
    </location>
</feature>
<feature type="region of interest" description="Disordered" evidence="2">
    <location>
        <begin position="927"/>
        <end position="955"/>
    </location>
</feature>
<evidence type="ECO:0000256" key="2">
    <source>
        <dbReference type="SAM" id="MobiDB-lite"/>
    </source>
</evidence>
<protein>
    <submittedName>
        <fullName evidence="3">Uncharacterized protein</fullName>
    </submittedName>
</protein>
<reference evidence="3" key="1">
    <citation type="submission" date="2023-04" db="EMBL/GenBank/DDBJ databases">
        <title>Black Yeasts Isolated from many extreme environments.</title>
        <authorList>
            <person name="Coleine C."/>
            <person name="Stajich J.E."/>
            <person name="Selbmann L."/>
        </authorList>
    </citation>
    <scope>NUCLEOTIDE SEQUENCE</scope>
    <source>
        <strain evidence="3">CCFEE 5312</strain>
    </source>
</reference>
<name>A0AAJ0GB75_9PEZI</name>
<feature type="region of interest" description="Disordered" evidence="2">
    <location>
        <begin position="1"/>
        <end position="66"/>
    </location>
</feature>
<feature type="compositionally biased region" description="Polar residues" evidence="2">
    <location>
        <begin position="296"/>
        <end position="305"/>
    </location>
</feature>
<evidence type="ECO:0000256" key="1">
    <source>
        <dbReference type="SAM" id="Coils"/>
    </source>
</evidence>
<dbReference type="AlphaFoldDB" id="A0AAJ0GB75"/>
<dbReference type="EMBL" id="JAWDJX010000051">
    <property type="protein sequence ID" value="KAK3048252.1"/>
    <property type="molecule type" value="Genomic_DNA"/>
</dbReference>
<keyword evidence="1" id="KW-0175">Coiled coil</keyword>
<evidence type="ECO:0000313" key="3">
    <source>
        <dbReference type="EMBL" id="KAK3048252.1"/>
    </source>
</evidence>
<keyword evidence="4" id="KW-1185">Reference proteome</keyword>
<feature type="region of interest" description="Disordered" evidence="2">
    <location>
        <begin position="883"/>
        <end position="911"/>
    </location>
</feature>
<organism evidence="3 4">
    <name type="scientific">Extremus antarcticus</name>
    <dbReference type="NCBI Taxonomy" id="702011"/>
    <lineage>
        <taxon>Eukaryota</taxon>
        <taxon>Fungi</taxon>
        <taxon>Dikarya</taxon>
        <taxon>Ascomycota</taxon>
        <taxon>Pezizomycotina</taxon>
        <taxon>Dothideomycetes</taxon>
        <taxon>Dothideomycetidae</taxon>
        <taxon>Mycosphaerellales</taxon>
        <taxon>Extremaceae</taxon>
        <taxon>Extremus</taxon>
    </lineage>
</organism>
<feature type="compositionally biased region" description="Basic and acidic residues" evidence="2">
    <location>
        <begin position="306"/>
        <end position="324"/>
    </location>
</feature>
<gene>
    <name evidence="3" type="ORF">LTR09_010414</name>
</gene>
<proteinExistence type="predicted"/>
<feature type="coiled-coil region" evidence="1">
    <location>
        <begin position="186"/>
        <end position="213"/>
    </location>
</feature>
<comment type="caution">
    <text evidence="3">The sequence shown here is derived from an EMBL/GenBank/DDBJ whole genome shotgun (WGS) entry which is preliminary data.</text>
</comment>
<feature type="region of interest" description="Disordered" evidence="2">
    <location>
        <begin position="287"/>
        <end position="324"/>
    </location>
</feature>